<gene>
    <name evidence="1" type="ORF">M421DRAFT_93236</name>
</gene>
<dbReference type="RefSeq" id="XP_033447619.1">
    <property type="nucleotide sequence ID" value="XM_033598098.1"/>
</dbReference>
<evidence type="ECO:0000313" key="2">
    <source>
        <dbReference type="Proteomes" id="UP000800082"/>
    </source>
</evidence>
<proteinExistence type="predicted"/>
<protein>
    <submittedName>
        <fullName evidence="1">Uncharacterized protein</fullName>
    </submittedName>
</protein>
<sequence>MNPSMSRCREDTPKSPGLVCGLTLEAVADSYGPRAESSGLEKASALTVLVLNLFDVDPRYLLSPCQARESGLPIAASPVPAPSPHSFRGVPGRATNRSTLGRTTECCQTPDVLHANVVAANRWLSATADFLLSNSSQHATAPNPAVHCKRSCCPLSCQRKMSYTPMLTTYRNTAELQGWPCLDRPVDQA</sequence>
<accession>A0A6A5RPC9</accession>
<dbReference type="AlphaFoldDB" id="A0A6A5RPC9"/>
<evidence type="ECO:0000313" key="1">
    <source>
        <dbReference type="EMBL" id="KAF1927367.1"/>
    </source>
</evidence>
<name>A0A6A5RPC9_9PLEO</name>
<dbReference type="Proteomes" id="UP000800082">
    <property type="component" value="Unassembled WGS sequence"/>
</dbReference>
<organism evidence="1 2">
    <name type="scientific">Didymella exigua CBS 183.55</name>
    <dbReference type="NCBI Taxonomy" id="1150837"/>
    <lineage>
        <taxon>Eukaryota</taxon>
        <taxon>Fungi</taxon>
        <taxon>Dikarya</taxon>
        <taxon>Ascomycota</taxon>
        <taxon>Pezizomycotina</taxon>
        <taxon>Dothideomycetes</taxon>
        <taxon>Pleosporomycetidae</taxon>
        <taxon>Pleosporales</taxon>
        <taxon>Pleosporineae</taxon>
        <taxon>Didymellaceae</taxon>
        <taxon>Didymella</taxon>
    </lineage>
</organism>
<keyword evidence="2" id="KW-1185">Reference proteome</keyword>
<dbReference type="GeneID" id="54355765"/>
<dbReference type="EMBL" id="ML978972">
    <property type="protein sequence ID" value="KAF1927367.1"/>
    <property type="molecule type" value="Genomic_DNA"/>
</dbReference>
<reference evidence="1" key="1">
    <citation type="journal article" date="2020" name="Stud. Mycol.">
        <title>101 Dothideomycetes genomes: a test case for predicting lifestyles and emergence of pathogens.</title>
        <authorList>
            <person name="Haridas S."/>
            <person name="Albert R."/>
            <person name="Binder M."/>
            <person name="Bloem J."/>
            <person name="Labutti K."/>
            <person name="Salamov A."/>
            <person name="Andreopoulos B."/>
            <person name="Baker S."/>
            <person name="Barry K."/>
            <person name="Bills G."/>
            <person name="Bluhm B."/>
            <person name="Cannon C."/>
            <person name="Castanera R."/>
            <person name="Culley D."/>
            <person name="Daum C."/>
            <person name="Ezra D."/>
            <person name="Gonzalez J."/>
            <person name="Henrissat B."/>
            <person name="Kuo A."/>
            <person name="Liang C."/>
            <person name="Lipzen A."/>
            <person name="Lutzoni F."/>
            <person name="Magnuson J."/>
            <person name="Mondo S."/>
            <person name="Nolan M."/>
            <person name="Ohm R."/>
            <person name="Pangilinan J."/>
            <person name="Park H.-J."/>
            <person name="Ramirez L."/>
            <person name="Alfaro M."/>
            <person name="Sun H."/>
            <person name="Tritt A."/>
            <person name="Yoshinaga Y."/>
            <person name="Zwiers L.-H."/>
            <person name="Turgeon B."/>
            <person name="Goodwin S."/>
            <person name="Spatafora J."/>
            <person name="Crous P."/>
            <person name="Grigoriev I."/>
        </authorList>
    </citation>
    <scope>NUCLEOTIDE SEQUENCE</scope>
    <source>
        <strain evidence="1">CBS 183.55</strain>
    </source>
</reference>